<gene>
    <name evidence="2" type="ORF">ACFQMF_11190</name>
</gene>
<accession>A0ABD6AN28</accession>
<feature type="compositionally biased region" description="Basic and acidic residues" evidence="1">
    <location>
        <begin position="50"/>
        <end position="61"/>
    </location>
</feature>
<evidence type="ECO:0000313" key="2">
    <source>
        <dbReference type="EMBL" id="MFC7325141.1"/>
    </source>
</evidence>
<reference evidence="2 3" key="1">
    <citation type="journal article" date="2019" name="Int. J. Syst. Evol. Microbiol.">
        <title>The Global Catalogue of Microorganisms (GCM) 10K type strain sequencing project: providing services to taxonomists for standard genome sequencing and annotation.</title>
        <authorList>
            <consortium name="The Broad Institute Genomics Platform"/>
            <consortium name="The Broad Institute Genome Sequencing Center for Infectious Disease"/>
            <person name="Wu L."/>
            <person name="Ma J."/>
        </authorList>
    </citation>
    <scope>NUCLEOTIDE SEQUENCE [LARGE SCALE GENOMIC DNA]</scope>
    <source>
        <strain evidence="2 3">CGMCC 1.12554</strain>
    </source>
</reference>
<organism evidence="2 3">
    <name type="scientific">Halorubrum rutilum</name>
    <dbReference type="NCBI Taxonomy" id="1364933"/>
    <lineage>
        <taxon>Archaea</taxon>
        <taxon>Methanobacteriati</taxon>
        <taxon>Methanobacteriota</taxon>
        <taxon>Stenosarchaea group</taxon>
        <taxon>Halobacteria</taxon>
        <taxon>Halobacteriales</taxon>
        <taxon>Haloferacaceae</taxon>
        <taxon>Halorubrum</taxon>
    </lineage>
</organism>
<dbReference type="Proteomes" id="UP001596545">
    <property type="component" value="Unassembled WGS sequence"/>
</dbReference>
<name>A0ABD6AN28_9EURY</name>
<comment type="caution">
    <text evidence="2">The sequence shown here is derived from an EMBL/GenBank/DDBJ whole genome shotgun (WGS) entry which is preliminary data.</text>
</comment>
<evidence type="ECO:0008006" key="4">
    <source>
        <dbReference type="Google" id="ProtNLM"/>
    </source>
</evidence>
<keyword evidence="3" id="KW-1185">Reference proteome</keyword>
<feature type="region of interest" description="Disordered" evidence="1">
    <location>
        <begin position="41"/>
        <end position="67"/>
    </location>
</feature>
<evidence type="ECO:0000256" key="1">
    <source>
        <dbReference type="SAM" id="MobiDB-lite"/>
    </source>
</evidence>
<sequence length="67" mass="6894">MTDDATASYCRRCGEPLSRGVIASEQRACCLNATPIAGVCPTHGPVGPHHAVDEPGERDGAATEDGD</sequence>
<evidence type="ECO:0000313" key="3">
    <source>
        <dbReference type="Proteomes" id="UP001596545"/>
    </source>
</evidence>
<dbReference type="AlphaFoldDB" id="A0ABD6AN28"/>
<dbReference type="RefSeq" id="WP_256410199.1">
    <property type="nucleotide sequence ID" value="NZ_JANHDN010000012.1"/>
</dbReference>
<dbReference type="EMBL" id="JBHTBL010000010">
    <property type="protein sequence ID" value="MFC7325141.1"/>
    <property type="molecule type" value="Genomic_DNA"/>
</dbReference>
<proteinExistence type="predicted"/>
<protein>
    <recommendedName>
        <fullName evidence="4">Small CPxCG-related zinc finger protein</fullName>
    </recommendedName>
</protein>